<dbReference type="KEGG" id="bgh:BDBG_08172"/>
<gene>
    <name evidence="1" type="ORF">BDBG_08172</name>
</gene>
<reference evidence="2" key="1">
    <citation type="journal article" date="2015" name="PLoS Genet.">
        <title>The dynamic genome and transcriptome of the human fungal pathogen Blastomyces and close relative Emmonsia.</title>
        <authorList>
            <person name="Munoz J.F."/>
            <person name="Gauthier G.M."/>
            <person name="Desjardins C.A."/>
            <person name="Gallo J.E."/>
            <person name="Holder J."/>
            <person name="Sullivan T.D."/>
            <person name="Marty A.J."/>
            <person name="Carmen J.C."/>
            <person name="Chen Z."/>
            <person name="Ding L."/>
            <person name="Gujja S."/>
            <person name="Magrini V."/>
            <person name="Misas E."/>
            <person name="Mitreva M."/>
            <person name="Priest M."/>
            <person name="Saif S."/>
            <person name="Whiston E.A."/>
            <person name="Young S."/>
            <person name="Zeng Q."/>
            <person name="Goldman W.E."/>
            <person name="Mardis E.R."/>
            <person name="Taylor J.W."/>
            <person name="McEwen J.G."/>
            <person name="Clay O.K."/>
            <person name="Klein B.S."/>
            <person name="Cuomo C.A."/>
        </authorList>
    </citation>
    <scope>NUCLEOTIDE SEQUENCE [LARGE SCALE GENOMIC DNA]</scope>
    <source>
        <strain evidence="2">SLH14081</strain>
    </source>
</reference>
<proteinExistence type="predicted"/>
<sequence>MSSGWPDKRHQDCAIELCIPAKFNSPQLWTSKRWEGERWQIAGGEKKYRYFGIRENALFSVGLENNMYPFSQRRGSGKQNTNWGSIWNEMEIKCLYSPLSMFLGRSWS</sequence>
<dbReference type="EMBL" id="GG657469">
    <property type="protein sequence ID" value="OAT12880.1"/>
    <property type="molecule type" value="Genomic_DNA"/>
</dbReference>
<accession>A0A179UYG2</accession>
<name>A0A179UYG2_BLAGS</name>
<dbReference type="GeneID" id="42528244"/>
<organism evidence="1 2">
    <name type="scientific">Blastomyces gilchristii (strain SLH14081)</name>
    <name type="common">Blastomyces dermatitidis</name>
    <dbReference type="NCBI Taxonomy" id="559298"/>
    <lineage>
        <taxon>Eukaryota</taxon>
        <taxon>Fungi</taxon>
        <taxon>Dikarya</taxon>
        <taxon>Ascomycota</taxon>
        <taxon>Pezizomycotina</taxon>
        <taxon>Eurotiomycetes</taxon>
        <taxon>Eurotiomycetidae</taxon>
        <taxon>Onygenales</taxon>
        <taxon>Ajellomycetaceae</taxon>
        <taxon>Blastomyces</taxon>
    </lineage>
</organism>
<keyword evidence="2" id="KW-1185">Reference proteome</keyword>
<evidence type="ECO:0000313" key="2">
    <source>
        <dbReference type="Proteomes" id="UP000002038"/>
    </source>
</evidence>
<protein>
    <submittedName>
        <fullName evidence="1">Uncharacterized protein</fullName>
    </submittedName>
</protein>
<evidence type="ECO:0000313" key="1">
    <source>
        <dbReference type="EMBL" id="OAT12880.1"/>
    </source>
</evidence>
<dbReference type="AlphaFoldDB" id="A0A179UYG2"/>
<dbReference type="RefSeq" id="XP_031580598.1">
    <property type="nucleotide sequence ID" value="XM_031723435.1"/>
</dbReference>
<dbReference type="VEuPathDB" id="FungiDB:BDBG_08172"/>
<dbReference type="Proteomes" id="UP000002038">
    <property type="component" value="Unassembled WGS sequence"/>
</dbReference>